<evidence type="ECO:0000256" key="1">
    <source>
        <dbReference type="SAM" id="MobiDB-lite"/>
    </source>
</evidence>
<keyword evidence="4" id="KW-1185">Reference proteome</keyword>
<organism evidence="3 4">
    <name type="scientific">Fusibacter paucivorans</name>
    <dbReference type="NCBI Taxonomy" id="76009"/>
    <lineage>
        <taxon>Bacteria</taxon>
        <taxon>Bacillati</taxon>
        <taxon>Bacillota</taxon>
        <taxon>Clostridia</taxon>
        <taxon>Eubacteriales</taxon>
        <taxon>Eubacteriales Family XII. Incertae Sedis</taxon>
        <taxon>Fusibacter</taxon>
    </lineage>
</organism>
<accession>A0ABS5PM01</accession>
<feature type="compositionally biased region" description="Basic and acidic residues" evidence="1">
    <location>
        <begin position="301"/>
        <end position="317"/>
    </location>
</feature>
<comment type="caution">
    <text evidence="3">The sequence shown here is derived from an EMBL/GenBank/DDBJ whole genome shotgun (WGS) entry which is preliminary data.</text>
</comment>
<evidence type="ECO:0000313" key="3">
    <source>
        <dbReference type="EMBL" id="MBS7526190.1"/>
    </source>
</evidence>
<dbReference type="PANTHER" id="PTHR13939:SF0">
    <property type="entry name" value="NMN AMIDOHYDROLASE-LIKE PROTEIN YFAY"/>
    <property type="match status" value="1"/>
</dbReference>
<feature type="region of interest" description="Disordered" evidence="1">
    <location>
        <begin position="294"/>
        <end position="317"/>
    </location>
</feature>
<evidence type="ECO:0000259" key="2">
    <source>
        <dbReference type="SMART" id="SM00852"/>
    </source>
</evidence>
<protein>
    <submittedName>
        <fullName evidence="3">Competence/damage-inducible protein A</fullName>
    </submittedName>
</protein>
<sequence length="317" mass="34607">MQFNTLNKTELWIGPVMMEGVNLNDVAAVTAEVLQLPKSQVLVVDVREDHISLDVLVDDIDADQLVGQKKALFDALNGIEGFSTRAETHIHSHGILGIIDLEEPEMGVAVKSAELMGIEILSHVAKRVCIYPTGFEVKRGMIEDTNSTYIQAVLEARGFKVTIQPVIDDDLDLIAGKLRTAAEAGYGLIITTGGVGAEDKDKTVEAIEKIDPELAAPYIVKFQKGTGRHVKDGVRVAVGTTGLSHMIAMPGPNDEVRMALDAILPYLETIDRDKTAMAQAMATVLRQKLQKQYAQKHAMGRHSEEAVDSSHGDQWHH</sequence>
<feature type="domain" description="MoaB/Mog" evidence="2">
    <location>
        <begin position="129"/>
        <end position="270"/>
    </location>
</feature>
<dbReference type="InterPro" id="IPR001453">
    <property type="entry name" value="MoaB/Mog_dom"/>
</dbReference>
<name>A0ABS5PM01_9FIRM</name>
<dbReference type="SUPFAM" id="SSF53218">
    <property type="entry name" value="Molybdenum cofactor biosynthesis proteins"/>
    <property type="match status" value="1"/>
</dbReference>
<reference evidence="3 4" key="1">
    <citation type="submission" date="2021-05" db="EMBL/GenBank/DDBJ databases">
        <title>Fusibacter ferrireducens sp. nov., an anaerobic, sulfur- and Fe-reducing bacterium isolated from the mangrove sediment.</title>
        <authorList>
            <person name="Qiu D."/>
        </authorList>
    </citation>
    <scope>NUCLEOTIDE SEQUENCE [LARGE SCALE GENOMIC DNA]</scope>
    <source>
        <strain evidence="3 4">DSM 12116</strain>
    </source>
</reference>
<dbReference type="Proteomes" id="UP000746471">
    <property type="component" value="Unassembled WGS sequence"/>
</dbReference>
<dbReference type="SMART" id="SM00852">
    <property type="entry name" value="MoCF_biosynth"/>
    <property type="match status" value="1"/>
</dbReference>
<dbReference type="InterPro" id="IPR050101">
    <property type="entry name" value="CinA"/>
</dbReference>
<dbReference type="Gene3D" id="3.40.980.10">
    <property type="entry name" value="MoaB/Mog-like domain"/>
    <property type="match status" value="1"/>
</dbReference>
<dbReference type="InterPro" id="IPR036425">
    <property type="entry name" value="MoaB/Mog-like_dom_sf"/>
</dbReference>
<proteinExistence type="predicted"/>
<dbReference type="Pfam" id="PF00994">
    <property type="entry name" value="MoCF_biosynth"/>
    <property type="match status" value="1"/>
</dbReference>
<gene>
    <name evidence="3" type="ORF">KHM83_05840</name>
</gene>
<dbReference type="RefSeq" id="WP_213235975.1">
    <property type="nucleotide sequence ID" value="NZ_JAHBCL010000008.1"/>
</dbReference>
<evidence type="ECO:0000313" key="4">
    <source>
        <dbReference type="Proteomes" id="UP000746471"/>
    </source>
</evidence>
<dbReference type="PANTHER" id="PTHR13939">
    <property type="entry name" value="NICOTINAMIDE-NUCLEOTIDE AMIDOHYDROLASE PNCC"/>
    <property type="match status" value="1"/>
</dbReference>
<dbReference type="EMBL" id="JAHBCL010000008">
    <property type="protein sequence ID" value="MBS7526190.1"/>
    <property type="molecule type" value="Genomic_DNA"/>
</dbReference>